<organism evidence="2 3">
    <name type="scientific">Paenibacillus spiritus</name>
    <dbReference type="NCBI Taxonomy" id="2496557"/>
    <lineage>
        <taxon>Bacteria</taxon>
        <taxon>Bacillati</taxon>
        <taxon>Bacillota</taxon>
        <taxon>Bacilli</taxon>
        <taxon>Bacillales</taxon>
        <taxon>Paenibacillaceae</taxon>
        <taxon>Paenibacillus</taxon>
    </lineage>
</organism>
<keyword evidence="3" id="KW-1185">Reference proteome</keyword>
<evidence type="ECO:0000256" key="1">
    <source>
        <dbReference type="SAM" id="MobiDB-lite"/>
    </source>
</evidence>
<dbReference type="Gene3D" id="4.10.280.10">
    <property type="entry name" value="Helix-loop-helix DNA-binding domain"/>
    <property type="match status" value="1"/>
</dbReference>
<dbReference type="SUPFAM" id="SSF140500">
    <property type="entry name" value="BAS1536-like"/>
    <property type="match status" value="1"/>
</dbReference>
<comment type="caution">
    <text evidence="2">The sequence shown here is derived from an EMBL/GenBank/DDBJ whole genome shotgun (WGS) entry which is preliminary data.</text>
</comment>
<evidence type="ECO:0000313" key="2">
    <source>
        <dbReference type="EMBL" id="KAA9008444.1"/>
    </source>
</evidence>
<reference evidence="2 3" key="1">
    <citation type="submission" date="2019-09" db="EMBL/GenBank/DDBJ databases">
        <title>Bacillus ochoae sp. nov., Paenibacillus whitsoniae sp. nov., Paenibacillus spiritus sp. nov. Isolated from the Mars Exploration Rover during spacecraft assembly.</title>
        <authorList>
            <person name="Seuylemezian A."/>
            <person name="Vaishampayan P."/>
        </authorList>
    </citation>
    <scope>NUCLEOTIDE SEQUENCE [LARGE SCALE GENOMIC DNA]</scope>
    <source>
        <strain evidence="2 3">MER_111</strain>
    </source>
</reference>
<dbReference type="GO" id="GO:0043937">
    <property type="term" value="P:regulation of sporulation"/>
    <property type="evidence" value="ECO:0007669"/>
    <property type="project" value="InterPro"/>
</dbReference>
<sequence>MGKLALQYGLKDLRVLEKSQELDELLNRHLGLGPGAPQHRQGNGGFQRLCRR</sequence>
<dbReference type="Proteomes" id="UP000367750">
    <property type="component" value="Unassembled WGS sequence"/>
</dbReference>
<protein>
    <submittedName>
        <fullName evidence="2">Aspartyl-phosphate phosphatase Spo0E family protein</fullName>
    </submittedName>
</protein>
<proteinExistence type="predicted"/>
<dbReference type="InterPro" id="IPR036638">
    <property type="entry name" value="HLH_DNA-bd_sf"/>
</dbReference>
<evidence type="ECO:0000313" key="3">
    <source>
        <dbReference type="Proteomes" id="UP000367750"/>
    </source>
</evidence>
<dbReference type="AlphaFoldDB" id="A0A5J5GLU2"/>
<accession>A0A5J5GLU2</accession>
<gene>
    <name evidence="2" type="ORF">F4V43_01330</name>
</gene>
<feature type="region of interest" description="Disordered" evidence="1">
    <location>
        <begin position="31"/>
        <end position="52"/>
    </location>
</feature>
<dbReference type="InterPro" id="IPR037208">
    <property type="entry name" value="Spo0E-like_sf"/>
</dbReference>
<dbReference type="EMBL" id="VYKK01000003">
    <property type="protein sequence ID" value="KAA9008444.1"/>
    <property type="molecule type" value="Genomic_DNA"/>
</dbReference>
<dbReference type="Pfam" id="PF09388">
    <property type="entry name" value="SpoOE-like"/>
    <property type="match status" value="1"/>
</dbReference>
<name>A0A5J5GLU2_9BACL</name>
<dbReference type="GO" id="GO:0046983">
    <property type="term" value="F:protein dimerization activity"/>
    <property type="evidence" value="ECO:0007669"/>
    <property type="project" value="InterPro"/>
</dbReference>
<dbReference type="InterPro" id="IPR018540">
    <property type="entry name" value="Spo0E-like"/>
</dbReference>